<protein>
    <submittedName>
        <fullName evidence="1">Uncharacterized protein</fullName>
    </submittedName>
</protein>
<feature type="non-terminal residue" evidence="1">
    <location>
        <position position="117"/>
    </location>
</feature>
<dbReference type="EMBL" id="ML769480">
    <property type="protein sequence ID" value="KAE9398650.1"/>
    <property type="molecule type" value="Genomic_DNA"/>
</dbReference>
<name>A0A6A4HLP4_9AGAR</name>
<feature type="non-terminal residue" evidence="1">
    <location>
        <position position="1"/>
    </location>
</feature>
<keyword evidence="2" id="KW-1185">Reference proteome</keyword>
<dbReference type="Proteomes" id="UP000799118">
    <property type="component" value="Unassembled WGS sequence"/>
</dbReference>
<proteinExistence type="predicted"/>
<reference evidence="1" key="1">
    <citation type="journal article" date="2019" name="Environ. Microbiol.">
        <title>Fungal ecological strategies reflected in gene transcription - a case study of two litter decomposers.</title>
        <authorList>
            <person name="Barbi F."/>
            <person name="Kohler A."/>
            <person name="Barry K."/>
            <person name="Baskaran P."/>
            <person name="Daum C."/>
            <person name="Fauchery L."/>
            <person name="Ihrmark K."/>
            <person name="Kuo A."/>
            <person name="LaButti K."/>
            <person name="Lipzen A."/>
            <person name="Morin E."/>
            <person name="Grigoriev I.V."/>
            <person name="Henrissat B."/>
            <person name="Lindahl B."/>
            <person name="Martin F."/>
        </authorList>
    </citation>
    <scope>NUCLEOTIDE SEQUENCE</scope>
    <source>
        <strain evidence="1">JB14</strain>
    </source>
</reference>
<gene>
    <name evidence="1" type="ORF">BT96DRAFT_790999</name>
</gene>
<dbReference type="AlphaFoldDB" id="A0A6A4HLP4"/>
<evidence type="ECO:0000313" key="2">
    <source>
        <dbReference type="Proteomes" id="UP000799118"/>
    </source>
</evidence>
<evidence type="ECO:0000313" key="1">
    <source>
        <dbReference type="EMBL" id="KAE9398650.1"/>
    </source>
</evidence>
<accession>A0A6A4HLP4</accession>
<organism evidence="1 2">
    <name type="scientific">Gymnopus androsaceus JB14</name>
    <dbReference type="NCBI Taxonomy" id="1447944"/>
    <lineage>
        <taxon>Eukaryota</taxon>
        <taxon>Fungi</taxon>
        <taxon>Dikarya</taxon>
        <taxon>Basidiomycota</taxon>
        <taxon>Agaricomycotina</taxon>
        <taxon>Agaricomycetes</taxon>
        <taxon>Agaricomycetidae</taxon>
        <taxon>Agaricales</taxon>
        <taxon>Marasmiineae</taxon>
        <taxon>Omphalotaceae</taxon>
        <taxon>Gymnopus</taxon>
    </lineage>
</organism>
<dbReference type="OrthoDB" id="2634326at2759"/>
<sequence>QISSDVQNLFLELKDTIALCSERISTTPMLLRDLQRGLIEIQRAYLVMKAVMDYQKVTVERNLLDDVASCPVDDKKMGAFVWNDREAHMLYSAGLPVFFICPNHEFQRQIVCCAVDM</sequence>